<dbReference type="InterPro" id="IPR019060">
    <property type="entry name" value="DUF2382"/>
</dbReference>
<dbReference type="PANTHER" id="PTHR38463">
    <property type="entry name" value="STRESS RESPONSE PROTEIN YSNF"/>
    <property type="match status" value="1"/>
</dbReference>
<dbReference type="PANTHER" id="PTHR38463:SF1">
    <property type="entry name" value="STRESS RESPONSE PROTEIN YSNF"/>
    <property type="match status" value="1"/>
</dbReference>
<dbReference type="NCBIfam" id="TIGR02271">
    <property type="entry name" value="YsnF/AvaK domain"/>
    <property type="match status" value="1"/>
</dbReference>
<reference evidence="2 3" key="1">
    <citation type="submission" date="2022-06" db="EMBL/GenBank/DDBJ databases">
        <authorList>
            <person name="Jeon C.O."/>
        </authorList>
    </citation>
    <scope>NUCLEOTIDE SEQUENCE [LARGE SCALE GENOMIC DNA]</scope>
    <source>
        <strain evidence="2 3">KCTC 13943</strain>
    </source>
</reference>
<organism evidence="2 3">
    <name type="scientific">Neobacillus pocheonensis</name>
    <dbReference type="NCBI Taxonomy" id="363869"/>
    <lineage>
        <taxon>Bacteria</taxon>
        <taxon>Bacillati</taxon>
        <taxon>Bacillota</taxon>
        <taxon>Bacilli</taxon>
        <taxon>Bacillales</taxon>
        <taxon>Bacillaceae</taxon>
        <taxon>Neobacillus</taxon>
    </lineage>
</organism>
<evidence type="ECO:0000259" key="1">
    <source>
        <dbReference type="Pfam" id="PF09557"/>
    </source>
</evidence>
<dbReference type="Proteomes" id="UP001523262">
    <property type="component" value="Unassembled WGS sequence"/>
</dbReference>
<comment type="caution">
    <text evidence="2">The sequence shown here is derived from an EMBL/GenBank/DDBJ whole genome shotgun (WGS) entry which is preliminary data.</text>
</comment>
<feature type="domain" description="DUF2382" evidence="1">
    <location>
        <begin position="22"/>
        <end position="127"/>
    </location>
</feature>
<sequence length="145" mass="16745">MIVNSGKIPNAISSNQNQVVKLKLRKEQLDIVKKWVNTGRVTIRKKVITEEKTIVVPVTRVEFIIENNKSDSENSSEKMKTIRIPISEERIEVVKHLTDLGDIKIYKRQFQKMEHVEETLKNEIAHVEIIGKAKVIDKEDQSELS</sequence>
<dbReference type="EMBL" id="JAMQCR010000001">
    <property type="protein sequence ID" value="MCM2532233.1"/>
    <property type="molecule type" value="Genomic_DNA"/>
</dbReference>
<gene>
    <name evidence="2" type="ORF">NDK43_07260</name>
</gene>
<evidence type="ECO:0000313" key="2">
    <source>
        <dbReference type="EMBL" id="MCM2532233.1"/>
    </source>
</evidence>
<name>A0ABT0W7D0_9BACI</name>
<evidence type="ECO:0000313" key="3">
    <source>
        <dbReference type="Proteomes" id="UP001523262"/>
    </source>
</evidence>
<accession>A0ABT0W7D0</accession>
<proteinExistence type="predicted"/>
<protein>
    <submittedName>
        <fullName evidence="2">YsnF/AvaK domain-containing protein</fullName>
    </submittedName>
</protein>
<dbReference type="InterPro" id="IPR052967">
    <property type="entry name" value="Stress_Response_Assoc"/>
</dbReference>
<keyword evidence="3" id="KW-1185">Reference proteome</keyword>
<dbReference type="Pfam" id="PF09557">
    <property type="entry name" value="DUF2382"/>
    <property type="match status" value="1"/>
</dbReference>